<feature type="compositionally biased region" description="Gly residues" evidence="1">
    <location>
        <begin position="45"/>
        <end position="54"/>
    </location>
</feature>
<feature type="region of interest" description="Disordered" evidence="1">
    <location>
        <begin position="37"/>
        <end position="60"/>
    </location>
</feature>
<gene>
    <name evidence="2" type="ORF">EYF80_013803</name>
</gene>
<protein>
    <submittedName>
        <fullName evidence="2">Uncharacterized protein</fullName>
    </submittedName>
</protein>
<organism evidence="2 3">
    <name type="scientific">Liparis tanakae</name>
    <name type="common">Tanaka's snailfish</name>
    <dbReference type="NCBI Taxonomy" id="230148"/>
    <lineage>
        <taxon>Eukaryota</taxon>
        <taxon>Metazoa</taxon>
        <taxon>Chordata</taxon>
        <taxon>Craniata</taxon>
        <taxon>Vertebrata</taxon>
        <taxon>Euteleostomi</taxon>
        <taxon>Actinopterygii</taxon>
        <taxon>Neopterygii</taxon>
        <taxon>Teleostei</taxon>
        <taxon>Neoteleostei</taxon>
        <taxon>Acanthomorphata</taxon>
        <taxon>Eupercaria</taxon>
        <taxon>Perciformes</taxon>
        <taxon>Cottioidei</taxon>
        <taxon>Cottales</taxon>
        <taxon>Liparidae</taxon>
        <taxon>Liparis</taxon>
    </lineage>
</organism>
<comment type="caution">
    <text evidence="2">The sequence shown here is derived from an EMBL/GenBank/DDBJ whole genome shotgun (WGS) entry which is preliminary data.</text>
</comment>
<keyword evidence="3" id="KW-1185">Reference proteome</keyword>
<evidence type="ECO:0000313" key="2">
    <source>
        <dbReference type="EMBL" id="TNN76040.1"/>
    </source>
</evidence>
<name>A0A4Z2IDJ7_9TELE</name>
<dbReference type="Proteomes" id="UP000314294">
    <property type="component" value="Unassembled WGS sequence"/>
</dbReference>
<evidence type="ECO:0000256" key="1">
    <source>
        <dbReference type="SAM" id="MobiDB-lite"/>
    </source>
</evidence>
<dbReference type="AlphaFoldDB" id="A0A4Z2IDJ7"/>
<reference evidence="2 3" key="1">
    <citation type="submission" date="2019-03" db="EMBL/GenBank/DDBJ databases">
        <title>First draft genome of Liparis tanakae, snailfish: a comprehensive survey of snailfish specific genes.</title>
        <authorList>
            <person name="Kim W."/>
            <person name="Song I."/>
            <person name="Jeong J.-H."/>
            <person name="Kim D."/>
            <person name="Kim S."/>
            <person name="Ryu S."/>
            <person name="Song J.Y."/>
            <person name="Lee S.K."/>
        </authorList>
    </citation>
    <scope>NUCLEOTIDE SEQUENCE [LARGE SCALE GENOMIC DNA]</scope>
    <source>
        <tissue evidence="2">Muscle</tissue>
    </source>
</reference>
<accession>A0A4Z2IDJ7</accession>
<dbReference type="EMBL" id="SRLO01000097">
    <property type="protein sequence ID" value="TNN76040.1"/>
    <property type="molecule type" value="Genomic_DNA"/>
</dbReference>
<sequence length="100" mass="10876">MEALRGSRMQQEMGVFRRLFVVFASVEALIQTAGRLRAPNPLTHGAGGEAAGGGPAPPLRRLGVHAEEMLHGPSSSEMMRTGSYVFHQYLLPRAIQKLYG</sequence>
<proteinExistence type="predicted"/>
<evidence type="ECO:0000313" key="3">
    <source>
        <dbReference type="Proteomes" id="UP000314294"/>
    </source>
</evidence>